<dbReference type="InterPro" id="IPR013783">
    <property type="entry name" value="Ig-like_fold"/>
</dbReference>
<keyword evidence="2" id="KW-0119">Carbohydrate metabolism</keyword>
<sequence length="572" mass="61156">MIREIIAAAMVAVLPAPAAPDAAVGQQVAVPAYFYPGGDTAGLWERFSAPGTGIVVANPFSGPGKTRDPAYAAAISAARANGVRVLGYVPTGYLGTTGRQTRLGETTAAAWSAQVQQDVETWYRLYGGDGLGGVFFDEVQNVCGDRDAYATTYRELDRHTKAWHRGAFTVINPGITTEECYADVGDVILTFEGTYESYVDWQPPAWHRTLDPRRLWHLVHGTATEERLDEALRLSKRRNAGYVYVTPDVMANPWDTLPPPSYWDRELAGLATGDHTPPRVPGTPRATRVSATEVALAWPPVREAVGYDVLLDGVRVVGVSTPKATLRDLDPAHRYRISVVAVDRAGNASAPSRALTVTTARPDRRPPASPANVRAAETGVAHVRLAWDAVTDAVAYDVYINGSRLLTVMTPGVPVSGLEPSTGYAFTVVARDRTGNASAPSAPLAVTTTTPVGDPITNPGGAIGATEVTYEATYTLPFDFHHVFVDTDNDAATGFVTGDIGADLLIENGWFYRHTGTGWNWTPVDGPSPLVSTVDGHYVWRIPVAMAPAPHRVVFHGAGGSPDYSTTSIPIG</sequence>
<dbReference type="SUPFAM" id="SSF49265">
    <property type="entry name" value="Fibronectin type III"/>
    <property type="match status" value="1"/>
</dbReference>
<dbReference type="PROSITE" id="PS50853">
    <property type="entry name" value="FN3"/>
    <property type="match status" value="2"/>
</dbReference>
<reference evidence="5" key="1">
    <citation type="submission" date="2021-01" db="EMBL/GenBank/DDBJ databases">
        <title>Whole genome shotgun sequence of Virgisporangium aliadipatigenens NBRC 105644.</title>
        <authorList>
            <person name="Komaki H."/>
            <person name="Tamura T."/>
        </authorList>
    </citation>
    <scope>NUCLEOTIDE SEQUENCE</scope>
    <source>
        <strain evidence="5">NBRC 105644</strain>
    </source>
</reference>
<dbReference type="SMART" id="SM00060">
    <property type="entry name" value="FN3"/>
    <property type="match status" value="2"/>
</dbReference>
<proteinExistence type="predicted"/>
<dbReference type="PANTHER" id="PTHR35040">
    <property type="match status" value="1"/>
</dbReference>
<dbReference type="Proteomes" id="UP000619260">
    <property type="component" value="Unassembled WGS sequence"/>
</dbReference>
<protein>
    <recommendedName>
        <fullName evidence="4">Fibronectin type-III domain-containing protein</fullName>
    </recommendedName>
</protein>
<dbReference type="AlphaFoldDB" id="A0A8J3YMG1"/>
<feature type="domain" description="Fibronectin type-III" evidence="4">
    <location>
        <begin position="280"/>
        <end position="362"/>
    </location>
</feature>
<evidence type="ECO:0000313" key="5">
    <source>
        <dbReference type="EMBL" id="GIJ48224.1"/>
    </source>
</evidence>
<dbReference type="Pfam" id="PF12138">
    <property type="entry name" value="Spherulin4"/>
    <property type="match status" value="1"/>
</dbReference>
<evidence type="ECO:0000256" key="3">
    <source>
        <dbReference type="SAM" id="SignalP"/>
    </source>
</evidence>
<organism evidence="5 6">
    <name type="scientific">Virgisporangium aliadipatigenens</name>
    <dbReference type="NCBI Taxonomy" id="741659"/>
    <lineage>
        <taxon>Bacteria</taxon>
        <taxon>Bacillati</taxon>
        <taxon>Actinomycetota</taxon>
        <taxon>Actinomycetes</taxon>
        <taxon>Micromonosporales</taxon>
        <taxon>Micromonosporaceae</taxon>
        <taxon>Virgisporangium</taxon>
    </lineage>
</organism>
<dbReference type="EMBL" id="BOPF01000019">
    <property type="protein sequence ID" value="GIJ48224.1"/>
    <property type="molecule type" value="Genomic_DNA"/>
</dbReference>
<feature type="signal peptide" evidence="3">
    <location>
        <begin position="1"/>
        <end position="18"/>
    </location>
</feature>
<keyword evidence="6" id="KW-1185">Reference proteome</keyword>
<dbReference type="GO" id="GO:0000272">
    <property type="term" value="P:polysaccharide catabolic process"/>
    <property type="evidence" value="ECO:0007669"/>
    <property type="project" value="UniProtKB-KW"/>
</dbReference>
<evidence type="ECO:0000256" key="1">
    <source>
        <dbReference type="ARBA" id="ARBA00023295"/>
    </source>
</evidence>
<dbReference type="RefSeq" id="WP_203901712.1">
    <property type="nucleotide sequence ID" value="NZ_BOPF01000019.1"/>
</dbReference>
<dbReference type="InterPro" id="IPR003961">
    <property type="entry name" value="FN3_dom"/>
</dbReference>
<dbReference type="PANTHER" id="PTHR35040:SF7">
    <property type="entry name" value="FIBRONECTIN TYPE-III DOMAIN-CONTAINING PROTEIN-RELATED"/>
    <property type="match status" value="1"/>
</dbReference>
<evidence type="ECO:0000259" key="4">
    <source>
        <dbReference type="PROSITE" id="PS50853"/>
    </source>
</evidence>
<dbReference type="CDD" id="cd00063">
    <property type="entry name" value="FN3"/>
    <property type="match status" value="2"/>
</dbReference>
<name>A0A8J3YMG1_9ACTN</name>
<evidence type="ECO:0000313" key="6">
    <source>
        <dbReference type="Proteomes" id="UP000619260"/>
    </source>
</evidence>
<dbReference type="Pfam" id="PF00041">
    <property type="entry name" value="fn3"/>
    <property type="match status" value="1"/>
</dbReference>
<dbReference type="GO" id="GO:0016798">
    <property type="term" value="F:hydrolase activity, acting on glycosyl bonds"/>
    <property type="evidence" value="ECO:0007669"/>
    <property type="project" value="UniProtKB-KW"/>
</dbReference>
<dbReference type="InterPro" id="IPR021986">
    <property type="entry name" value="Spherulin4"/>
</dbReference>
<keyword evidence="3" id="KW-0732">Signal</keyword>
<dbReference type="Gene3D" id="2.60.40.10">
    <property type="entry name" value="Immunoglobulins"/>
    <property type="match status" value="2"/>
</dbReference>
<keyword evidence="2" id="KW-0624">Polysaccharide degradation</keyword>
<dbReference type="InterPro" id="IPR036116">
    <property type="entry name" value="FN3_sf"/>
</dbReference>
<keyword evidence="1" id="KW-0326">Glycosidase</keyword>
<evidence type="ECO:0000256" key="2">
    <source>
        <dbReference type="ARBA" id="ARBA00023326"/>
    </source>
</evidence>
<feature type="chain" id="PRO_5035316209" description="Fibronectin type-III domain-containing protein" evidence="3">
    <location>
        <begin position="19"/>
        <end position="572"/>
    </location>
</feature>
<gene>
    <name evidence="5" type="ORF">Val02_51100</name>
</gene>
<comment type="caution">
    <text evidence="5">The sequence shown here is derived from an EMBL/GenBank/DDBJ whole genome shotgun (WGS) entry which is preliminary data.</text>
</comment>
<accession>A0A8J3YMG1</accession>
<feature type="domain" description="Fibronectin type-III" evidence="4">
    <location>
        <begin position="369"/>
        <end position="452"/>
    </location>
</feature>
<keyword evidence="1" id="KW-0378">Hydrolase</keyword>